<evidence type="ECO:0000313" key="1">
    <source>
        <dbReference type="EMBL" id="WDB28385.1"/>
    </source>
</evidence>
<dbReference type="Proteomes" id="UP001219219">
    <property type="component" value="Chromosome"/>
</dbReference>
<evidence type="ECO:0000313" key="2">
    <source>
        <dbReference type="Proteomes" id="UP001219219"/>
    </source>
</evidence>
<protein>
    <submittedName>
        <fullName evidence="1">T3SS effector NleG family protein</fullName>
    </submittedName>
</protein>
<dbReference type="InterPro" id="IPR010489">
    <property type="entry name" value="Effector_NleG"/>
</dbReference>
<dbReference type="AlphaFoldDB" id="A0AAX3MHT3"/>
<dbReference type="Pfam" id="PF06416">
    <property type="entry name" value="T3SS_NleG"/>
    <property type="match status" value="1"/>
</dbReference>
<dbReference type="Gene3D" id="3.30.40.80">
    <property type="entry name" value="Effector protein NleG"/>
    <property type="match status" value="1"/>
</dbReference>
<name>A0AAX3MHT3_ESCAL</name>
<dbReference type="EMBL" id="CP117562">
    <property type="protein sequence ID" value="WDB28385.1"/>
    <property type="molecule type" value="Genomic_DNA"/>
</dbReference>
<dbReference type="GO" id="GO:0044403">
    <property type="term" value="P:biological process involved in symbiotic interaction"/>
    <property type="evidence" value="ECO:0007669"/>
    <property type="project" value="InterPro"/>
</dbReference>
<proteinExistence type="predicted"/>
<dbReference type="InterPro" id="IPR038436">
    <property type="entry name" value="Effector_NleG_sf"/>
</dbReference>
<dbReference type="RefSeq" id="WP_273819862.1">
    <property type="nucleotide sequence ID" value="NZ_CP117562.1"/>
</dbReference>
<reference evidence="1" key="1">
    <citation type="submission" date="2023-02" db="EMBL/GenBank/DDBJ databases">
        <title>Escherichia albertii as a potential enteropathogen in the light of epidemiological and genomic studies.</title>
        <authorList>
            <person name="Leszczynska K."/>
            <person name="Swiecicka I."/>
            <person name="Daniluk T."/>
            <person name="Lebensztejn D."/>
            <person name="Chmielewska S."/>
            <person name="Leszczynska D."/>
            <person name="Gawor J."/>
            <person name="Kliber M."/>
        </authorList>
    </citation>
    <scope>NUCLEOTIDE SEQUENCE</scope>
    <source>
        <strain evidence="1">BIA_7</strain>
    </source>
</reference>
<accession>A0AAX3MHT3</accession>
<sequence length="211" mass="23967">MPVTTLNISSIPQLSHADILALQQTARRESEIRVFIGSGQYSIHHILMPDWFSVEPLRGGILDRLLRREHRMEDRAFVLEWQLNHIRASIDISGNYIQDAFSGCRERNSDVIKLQSKLTSCMFSLNSAGFSCPESFLTCPITLCVPEVGVFMKNSRDSNICSLYDKESLSYLIKTSAPHPLSREVITESMIVGKDECRFEPVRGNFILKNK</sequence>
<dbReference type="GO" id="GO:0004842">
    <property type="term" value="F:ubiquitin-protein transferase activity"/>
    <property type="evidence" value="ECO:0007669"/>
    <property type="project" value="InterPro"/>
</dbReference>
<organism evidence="1 2">
    <name type="scientific">Escherichia albertii</name>
    <dbReference type="NCBI Taxonomy" id="208962"/>
    <lineage>
        <taxon>Bacteria</taxon>
        <taxon>Pseudomonadati</taxon>
        <taxon>Pseudomonadota</taxon>
        <taxon>Gammaproteobacteria</taxon>
        <taxon>Enterobacterales</taxon>
        <taxon>Enterobacteriaceae</taxon>
        <taxon>Escherichia</taxon>
    </lineage>
</organism>
<gene>
    <name evidence="1" type="ORF">PS049_18880</name>
</gene>